<dbReference type="InterPro" id="IPR003356">
    <property type="entry name" value="DNA_methylase_A-5"/>
</dbReference>
<organism evidence="10 11">
    <name type="scientific">Bradyrhizobium valentinum</name>
    <dbReference type="NCBI Taxonomy" id="1518501"/>
    <lineage>
        <taxon>Bacteria</taxon>
        <taxon>Pseudomonadati</taxon>
        <taxon>Pseudomonadota</taxon>
        <taxon>Alphaproteobacteria</taxon>
        <taxon>Hyphomicrobiales</taxon>
        <taxon>Nitrobacteraceae</taxon>
        <taxon>Bradyrhizobium</taxon>
    </lineage>
</organism>
<evidence type="ECO:0000313" key="10">
    <source>
        <dbReference type="EMBL" id="KRR14998.1"/>
    </source>
</evidence>
<dbReference type="Pfam" id="PF12161">
    <property type="entry name" value="HsdM_N"/>
    <property type="match status" value="1"/>
</dbReference>
<dbReference type="InterPro" id="IPR029063">
    <property type="entry name" value="SAM-dependent_MTases_sf"/>
</dbReference>
<dbReference type="InterPro" id="IPR038333">
    <property type="entry name" value="T1MK-like_N_sf"/>
</dbReference>
<dbReference type="PANTHER" id="PTHR42998">
    <property type="entry name" value="TYPE I RESTRICTION ENZYME HINDVIIP M PROTEIN-RELATED"/>
    <property type="match status" value="1"/>
</dbReference>
<feature type="domain" description="DNA methylase adenine-specific" evidence="8">
    <location>
        <begin position="143"/>
        <end position="473"/>
    </location>
</feature>
<dbReference type="InterPro" id="IPR022749">
    <property type="entry name" value="D12N6_MeTrfase_N"/>
</dbReference>
<dbReference type="Pfam" id="PF02384">
    <property type="entry name" value="N6_Mtase"/>
    <property type="match status" value="1"/>
</dbReference>
<protein>
    <recommendedName>
        <fullName evidence="2">site-specific DNA-methyltransferase (adenine-specific)</fullName>
        <ecNumber evidence="2">2.1.1.72</ecNumber>
    </recommendedName>
</protein>
<evidence type="ECO:0000313" key="11">
    <source>
        <dbReference type="Proteomes" id="UP000051913"/>
    </source>
</evidence>
<evidence type="ECO:0000256" key="3">
    <source>
        <dbReference type="ARBA" id="ARBA00022603"/>
    </source>
</evidence>
<evidence type="ECO:0000256" key="2">
    <source>
        <dbReference type="ARBA" id="ARBA00011900"/>
    </source>
</evidence>
<dbReference type="PRINTS" id="PR00507">
    <property type="entry name" value="N12N6MTFRASE"/>
</dbReference>
<comment type="caution">
    <text evidence="10">The sequence shown here is derived from an EMBL/GenBank/DDBJ whole genome shotgun (WGS) entry which is preliminary data.</text>
</comment>
<dbReference type="Gene3D" id="3.40.50.150">
    <property type="entry name" value="Vaccinia Virus protein VP39"/>
    <property type="match status" value="1"/>
</dbReference>
<keyword evidence="3" id="KW-0489">Methyltransferase</keyword>
<dbReference type="InterPro" id="IPR052916">
    <property type="entry name" value="Type-I_RE_MTase_Subunit"/>
</dbReference>
<evidence type="ECO:0000256" key="4">
    <source>
        <dbReference type="ARBA" id="ARBA00022679"/>
    </source>
</evidence>
<dbReference type="SUPFAM" id="SSF53335">
    <property type="entry name" value="S-adenosyl-L-methionine-dependent methyltransferases"/>
    <property type="match status" value="1"/>
</dbReference>
<evidence type="ECO:0000259" key="8">
    <source>
        <dbReference type="Pfam" id="PF02384"/>
    </source>
</evidence>
<keyword evidence="4" id="KW-0808">Transferase</keyword>
<comment type="similarity">
    <text evidence="1">Belongs to the N(4)/N(6)-methyltransferase family.</text>
</comment>
<keyword evidence="5" id="KW-0949">S-adenosyl-L-methionine</keyword>
<dbReference type="EC" id="2.1.1.72" evidence="2"/>
<dbReference type="GO" id="GO:0032259">
    <property type="term" value="P:methylation"/>
    <property type="evidence" value="ECO:0007669"/>
    <property type="project" value="UniProtKB-KW"/>
</dbReference>
<sequence length="519" mass="56989">MATDLQGFSRTLFAAADQLWTNSALRPDQYAQPVLALIALRQMEARFEAVHAELAPQYKGRLKPAPADYQAKGAVFLPENARFSRLLALPGTADLGAELNAAMKGIADTNPDLAGALPQGYAGLPNDVLSELLRLLAPLKIEGDAYGLIFEYFMGQFASSFMQKGGEYFTPASIVKLIVEVIEPYHGTIFDPACGSGGMFVHSAEFVRRHHKSPSKEISVYGVEKMNDTLRLCRMNLAVHGLSGDLREANSYYDDPHKLIGRFDFVMANPPFNQSEVDRAKLVNAVGKVDARFPFGLPTVNNANYIWISLFYAALNPTGRAGFVMANSASDANGSERELRRHLIETGAVDCIVAVGPNMFFTVTLPVTLWFLDKGKAKGPRGDKVLFVDARHLFRQVTRAHRTFDADHVEFLGNIVRCWRGEKVEAEAGSAPRMADTFPNGKYRDVLGLCKIASREEIKAQDWSLNPGRYVGVAPGQAYDDIEFKEKLGALQEELEGLDAAATQLQTRIAQNVAVLLNG</sequence>
<proteinExistence type="inferred from homology"/>
<dbReference type="GO" id="GO:0003677">
    <property type="term" value="F:DNA binding"/>
    <property type="evidence" value="ECO:0007669"/>
    <property type="project" value="InterPro"/>
</dbReference>
<keyword evidence="6" id="KW-0680">Restriction system</keyword>
<dbReference type="Gene3D" id="1.20.1260.30">
    <property type="match status" value="1"/>
</dbReference>
<reference evidence="10 11" key="1">
    <citation type="submission" date="2014-03" db="EMBL/GenBank/DDBJ databases">
        <title>Bradyrhizobium valentinum sp. nov., isolated from effective nodules of Lupinus mariae-josephae, a lupine endemic of basic-lime soils in Eastern Spain.</title>
        <authorList>
            <person name="Duran D."/>
            <person name="Rey L."/>
            <person name="Navarro A."/>
            <person name="Busquets A."/>
            <person name="Imperial J."/>
            <person name="Ruiz-Argueso T."/>
        </authorList>
    </citation>
    <scope>NUCLEOTIDE SEQUENCE [LARGE SCALE GENOMIC DNA]</scope>
    <source>
        <strain evidence="10 11">LmjM3</strain>
    </source>
</reference>
<feature type="domain" description="N6 adenine-specific DNA methyltransferase N-terminal" evidence="9">
    <location>
        <begin position="10"/>
        <end position="134"/>
    </location>
</feature>
<evidence type="ECO:0000256" key="5">
    <source>
        <dbReference type="ARBA" id="ARBA00022691"/>
    </source>
</evidence>
<keyword evidence="11" id="KW-1185">Reference proteome</keyword>
<evidence type="ECO:0000259" key="9">
    <source>
        <dbReference type="Pfam" id="PF12161"/>
    </source>
</evidence>
<name>A0A0R3MCV3_9BRAD</name>
<gene>
    <name evidence="10" type="ORF">CP49_23590</name>
</gene>
<dbReference type="Proteomes" id="UP000051913">
    <property type="component" value="Unassembled WGS sequence"/>
</dbReference>
<dbReference type="PANTHER" id="PTHR42998:SF1">
    <property type="entry name" value="TYPE I RESTRICTION ENZYME HINDI METHYLASE SUBUNIT"/>
    <property type="match status" value="1"/>
</dbReference>
<dbReference type="CDD" id="cd02440">
    <property type="entry name" value="AdoMet_MTases"/>
    <property type="match status" value="1"/>
</dbReference>
<dbReference type="AlphaFoldDB" id="A0A0R3MCV3"/>
<dbReference type="EMBL" id="LLXX01000001">
    <property type="protein sequence ID" value="KRR14998.1"/>
    <property type="molecule type" value="Genomic_DNA"/>
</dbReference>
<accession>A0A0R3MCV3</accession>
<comment type="catalytic activity">
    <reaction evidence="7">
        <text>a 2'-deoxyadenosine in DNA + S-adenosyl-L-methionine = an N(6)-methyl-2'-deoxyadenosine in DNA + S-adenosyl-L-homocysteine + H(+)</text>
        <dbReference type="Rhea" id="RHEA:15197"/>
        <dbReference type="Rhea" id="RHEA-COMP:12418"/>
        <dbReference type="Rhea" id="RHEA-COMP:12419"/>
        <dbReference type="ChEBI" id="CHEBI:15378"/>
        <dbReference type="ChEBI" id="CHEBI:57856"/>
        <dbReference type="ChEBI" id="CHEBI:59789"/>
        <dbReference type="ChEBI" id="CHEBI:90615"/>
        <dbReference type="ChEBI" id="CHEBI:90616"/>
        <dbReference type="EC" id="2.1.1.72"/>
    </reaction>
</comment>
<dbReference type="GO" id="GO:0009307">
    <property type="term" value="P:DNA restriction-modification system"/>
    <property type="evidence" value="ECO:0007669"/>
    <property type="project" value="UniProtKB-KW"/>
</dbReference>
<dbReference type="GO" id="GO:0009007">
    <property type="term" value="F:site-specific DNA-methyltransferase (adenine-specific) activity"/>
    <property type="evidence" value="ECO:0007669"/>
    <property type="project" value="UniProtKB-EC"/>
</dbReference>
<evidence type="ECO:0000256" key="1">
    <source>
        <dbReference type="ARBA" id="ARBA00006594"/>
    </source>
</evidence>
<dbReference type="GO" id="GO:0008170">
    <property type="term" value="F:N-methyltransferase activity"/>
    <property type="evidence" value="ECO:0007669"/>
    <property type="project" value="InterPro"/>
</dbReference>
<dbReference type="RefSeq" id="WP_057848297.1">
    <property type="nucleotide sequence ID" value="NZ_LLXX01000001.1"/>
</dbReference>
<evidence type="ECO:0000256" key="6">
    <source>
        <dbReference type="ARBA" id="ARBA00022747"/>
    </source>
</evidence>
<evidence type="ECO:0000256" key="7">
    <source>
        <dbReference type="ARBA" id="ARBA00047942"/>
    </source>
</evidence>